<gene>
    <name evidence="1" type="ORF">BEMITA_LOCUS6145</name>
</gene>
<dbReference type="PANTHER" id="PTHR46704:SF9">
    <property type="entry name" value="BHLH DOMAIN-CONTAINING PROTEIN"/>
    <property type="match status" value="1"/>
</dbReference>
<evidence type="ECO:0000313" key="2">
    <source>
        <dbReference type="Proteomes" id="UP001152759"/>
    </source>
</evidence>
<evidence type="ECO:0000313" key="1">
    <source>
        <dbReference type="EMBL" id="CAH0387091.1"/>
    </source>
</evidence>
<name>A0A9P0F3W8_BEMTA</name>
<reference evidence="1" key="1">
    <citation type="submission" date="2021-12" db="EMBL/GenBank/DDBJ databases">
        <authorList>
            <person name="King R."/>
        </authorList>
    </citation>
    <scope>NUCLEOTIDE SEQUENCE</scope>
</reference>
<dbReference type="EMBL" id="OU963864">
    <property type="protein sequence ID" value="CAH0387091.1"/>
    <property type="molecule type" value="Genomic_DNA"/>
</dbReference>
<sequence length="540" mass="60369">MLREKYLSYMLEKYPSFYNADYRIKEKLKGKLKSHFGNSLSFWQPNYRSELVYSTDIQSGAAVEVAFESAASEKRKLEEAASILRRNIMHSYEMSPQIPWPPSAEYLQSNNCAPPEILKTFISLLISGNTLTTASTKVKRKAQSFSEDLCYAATNGSWKMPKHLSLGMTIRHLTGSSEIICILNRLGHCASYSFMLELETALCSAIQINDKILPSNISTANNAVAHLCWDNFDLNEETPSGAGTTHSTHGILIQESKDDVSIDDSGDLLANTTRGKKRSMKFLPKTLEPCIVQKHAEPKINATITAVSNNAALSSAINSDILWMLCRFKFNDAYSVPGWAGWVSVLSEQKSQQRQSVIGYMTPLSESISEYSTLREVLTISQQATEKLNQKFTLVTFDMAAAIKAYNVIWQSNNFQNVVVNIGAFHTICSYLGCLGKIMAGSGFEDILVASEICASGSINKVMSGKHYNRAISIHKTMMESLERLLFTVYADNHPENLPDKVGWERFKCLAENPNNSNLKLVNNNESCKTFLSQYEKFKL</sequence>
<dbReference type="Proteomes" id="UP001152759">
    <property type="component" value="Chromosome 3"/>
</dbReference>
<organism evidence="1 2">
    <name type="scientific">Bemisia tabaci</name>
    <name type="common">Sweetpotato whitefly</name>
    <name type="synonym">Aleurodes tabaci</name>
    <dbReference type="NCBI Taxonomy" id="7038"/>
    <lineage>
        <taxon>Eukaryota</taxon>
        <taxon>Metazoa</taxon>
        <taxon>Ecdysozoa</taxon>
        <taxon>Arthropoda</taxon>
        <taxon>Hexapoda</taxon>
        <taxon>Insecta</taxon>
        <taxon>Pterygota</taxon>
        <taxon>Neoptera</taxon>
        <taxon>Paraneoptera</taxon>
        <taxon>Hemiptera</taxon>
        <taxon>Sternorrhyncha</taxon>
        <taxon>Aleyrodoidea</taxon>
        <taxon>Aleyrodidae</taxon>
        <taxon>Aleyrodinae</taxon>
        <taxon>Bemisia</taxon>
    </lineage>
</organism>
<accession>A0A9P0F3W8</accession>
<protein>
    <submittedName>
        <fullName evidence="1">Uncharacterized protein</fullName>
    </submittedName>
</protein>
<dbReference type="PANTHER" id="PTHR46704">
    <property type="entry name" value="CXC DOMAIN-CONTAINING PROTEIN-RELATED"/>
    <property type="match status" value="1"/>
</dbReference>
<keyword evidence="2" id="KW-1185">Reference proteome</keyword>
<proteinExistence type="predicted"/>
<dbReference type="AlphaFoldDB" id="A0A9P0F3W8"/>